<reference evidence="2 3" key="1">
    <citation type="journal article" date="2016" name="Nat. Commun.">
        <title>Extremotolerant tardigrade genome and improved radiotolerance of human cultured cells by tardigrade-unique protein.</title>
        <authorList>
            <person name="Hashimoto T."/>
            <person name="Horikawa D.D."/>
            <person name="Saito Y."/>
            <person name="Kuwahara H."/>
            <person name="Kozuka-Hata H."/>
            <person name="Shin-I T."/>
            <person name="Minakuchi Y."/>
            <person name="Ohishi K."/>
            <person name="Motoyama A."/>
            <person name="Aizu T."/>
            <person name="Enomoto A."/>
            <person name="Kondo K."/>
            <person name="Tanaka S."/>
            <person name="Hara Y."/>
            <person name="Koshikawa S."/>
            <person name="Sagara H."/>
            <person name="Miura T."/>
            <person name="Yokobori S."/>
            <person name="Miyagawa K."/>
            <person name="Suzuki Y."/>
            <person name="Kubo T."/>
            <person name="Oyama M."/>
            <person name="Kohara Y."/>
            <person name="Fujiyama A."/>
            <person name="Arakawa K."/>
            <person name="Katayama T."/>
            <person name="Toyoda A."/>
            <person name="Kunieda T."/>
        </authorList>
    </citation>
    <scope>NUCLEOTIDE SEQUENCE [LARGE SCALE GENOMIC DNA]</scope>
    <source>
        <strain evidence="2 3">YOKOZUNA-1</strain>
    </source>
</reference>
<organism evidence="2 3">
    <name type="scientific">Ramazzottius varieornatus</name>
    <name type="common">Water bear</name>
    <name type="synonym">Tardigrade</name>
    <dbReference type="NCBI Taxonomy" id="947166"/>
    <lineage>
        <taxon>Eukaryota</taxon>
        <taxon>Metazoa</taxon>
        <taxon>Ecdysozoa</taxon>
        <taxon>Tardigrada</taxon>
        <taxon>Eutardigrada</taxon>
        <taxon>Parachela</taxon>
        <taxon>Hypsibioidea</taxon>
        <taxon>Ramazzottiidae</taxon>
        <taxon>Ramazzottius</taxon>
    </lineage>
</organism>
<proteinExistence type="predicted"/>
<evidence type="ECO:0000256" key="1">
    <source>
        <dbReference type="SAM" id="Coils"/>
    </source>
</evidence>
<dbReference type="EMBL" id="BDGG01000011">
    <property type="protein sequence ID" value="GAV04728.1"/>
    <property type="molecule type" value="Genomic_DNA"/>
</dbReference>
<keyword evidence="3" id="KW-1185">Reference proteome</keyword>
<sequence length="1054" mass="116705">MAALLKNQILKILSRFAKNVDASQLKFSSLSQANLSDLVLNEEVLSNVLELPIWIKLSRAVCNRVSIQIPWTHLSSLPIRICLDEMYVEMETCSDLRSPTGSPTFASGESYGRTEAIIDGMFLTVNSVEIHFRAPSFHSSIQVNRIKVFSANPNYELSSDLRMSRLKDESKDAVLVFKCVTWQTLRIEATSGARNSGADVGAHSSIRLITSSGQARIALKKAVSSCELLAARLQIIMDDLLWVLTPTQLKAAWSVVEELQMLASKADEVVRKTVAEKKLNETRRVKGKKGSSSSSSAKLARYFESIDISETSYHIHLAKLNLHICDEPRLVNDSTKVQPEIKVPKFEDAAILIELHALKIDCYPYHLSEMVRNHWLVYTEPDRHYMAWQKDAVMDHLTRTGTKTEVPPDIALRYLMSSVFVFRINDFRVNNMTTIKQQKAKDALVNQHYPFCCSTKKDLHLPETSAAVHLEYIVHYYPPSAPFTAAPPHLLHIFCNPVQMTLHPATIDWLTQVASDVFSGAAVSTSSFNLDELVIPPILCRYEALMPKIVCPVEFSQRMLGLQIQSGKGVATNASVGRTRSLTDSLNTLETIEESRLHCTDTFPSRSSDVAMTETLLFVAKQAQEENKLLSLWSLSSDCTWLDFIDLRQPRGRPMPFIEATPGCLWLTAVPPSGPAFVLVDVMVPCVRAQINNEGYNILLRCVDVLYALSEAVTANCTSSAATFTIKQNGVKDNKREPAALLAVAVLPKAEITLLLDRAEGRPTSSRDSEAIDNLSVNSARINSFENILEPPSNMSSNQTNDDFDSMLQSEGLEVPFSEAETLSVQSDFELADLTASRFVIPSPNVVTSLAPSLAPSLDGASLRPEMAEFGVMEGCATLTLTVENVNVIVTSTMNAEVCVKVWCGGLGLREGATEKEWAVQEGKENASEALLRLTADVVSLAQVVLQKCTLRLSNEVAGKLAGFFQTDLTGESMPLSLTVRQCEMYLHDGLPAKVTSGVVLPLLSCRRGKDGVMMIEPTNEASKNETKEERLQRLQEERRRIDEELNELTNAQK</sequence>
<name>A0A1D1VY30_RAMVA</name>
<gene>
    <name evidence="2" type="primary">RvY_14962-1</name>
    <name evidence="2" type="synonym">RvY_14962.1</name>
    <name evidence="2" type="ORF">RvY_14962</name>
</gene>
<keyword evidence="1" id="KW-0175">Coiled coil</keyword>
<dbReference type="PANTHER" id="PTHR22774:SF11">
    <property type="entry name" value="CHOREIN N-TERMINAL DOMAIN-CONTAINING PROTEIN"/>
    <property type="match status" value="1"/>
</dbReference>
<evidence type="ECO:0000313" key="2">
    <source>
        <dbReference type="EMBL" id="GAV04728.1"/>
    </source>
</evidence>
<dbReference type="OrthoDB" id="43807at2759"/>
<protein>
    <submittedName>
        <fullName evidence="2">Uncharacterized protein</fullName>
    </submittedName>
</protein>
<dbReference type="STRING" id="947166.A0A1D1VY30"/>
<feature type="coiled-coil region" evidence="1">
    <location>
        <begin position="1025"/>
        <end position="1052"/>
    </location>
</feature>
<dbReference type="InterPro" id="IPR026728">
    <property type="entry name" value="BLTP3A/B"/>
</dbReference>
<comment type="caution">
    <text evidence="2">The sequence shown here is derived from an EMBL/GenBank/DDBJ whole genome shotgun (WGS) entry which is preliminary data.</text>
</comment>
<dbReference type="AlphaFoldDB" id="A0A1D1VY30"/>
<accession>A0A1D1VY30</accession>
<evidence type="ECO:0000313" key="3">
    <source>
        <dbReference type="Proteomes" id="UP000186922"/>
    </source>
</evidence>
<dbReference type="Proteomes" id="UP000186922">
    <property type="component" value="Unassembled WGS sequence"/>
</dbReference>
<dbReference type="Pfam" id="PF24917">
    <property type="entry name" value="BLTP3A_B"/>
    <property type="match status" value="2"/>
</dbReference>
<dbReference type="PANTHER" id="PTHR22774">
    <property type="entry name" value="CHOREIN N-TERMINAL DOMAIN-CONTAINING PROTEIN"/>
    <property type="match status" value="1"/>
</dbReference>